<dbReference type="Gene3D" id="1.10.3720.10">
    <property type="entry name" value="MetI-like"/>
    <property type="match status" value="1"/>
</dbReference>
<evidence type="ECO:0000256" key="8">
    <source>
        <dbReference type="RuleBase" id="RU363032"/>
    </source>
</evidence>
<keyword evidence="5 8" id="KW-0812">Transmembrane</keyword>
<dbReference type="PANTHER" id="PTHR42929">
    <property type="entry name" value="INNER MEMBRANE ABC TRANSPORTER PERMEASE PROTEIN YDCU-RELATED-RELATED"/>
    <property type="match status" value="1"/>
</dbReference>
<evidence type="ECO:0000256" key="3">
    <source>
        <dbReference type="ARBA" id="ARBA00022448"/>
    </source>
</evidence>
<dbReference type="SUPFAM" id="SSF161098">
    <property type="entry name" value="MetI-like"/>
    <property type="match status" value="1"/>
</dbReference>
<feature type="domain" description="ABC transmembrane type-1" evidence="9">
    <location>
        <begin position="59"/>
        <end position="263"/>
    </location>
</feature>
<keyword evidence="3 8" id="KW-0813">Transport</keyword>
<evidence type="ECO:0000313" key="10">
    <source>
        <dbReference type="EMBL" id="MBM7562172.1"/>
    </source>
</evidence>
<accession>A0ABS2MS94</accession>
<feature type="transmembrane region" description="Helical" evidence="8">
    <location>
        <begin position="12"/>
        <end position="33"/>
    </location>
</feature>
<dbReference type="PANTHER" id="PTHR42929:SF1">
    <property type="entry name" value="INNER MEMBRANE ABC TRANSPORTER PERMEASE PROTEIN YDCU-RELATED"/>
    <property type="match status" value="1"/>
</dbReference>
<feature type="transmembrane region" description="Helical" evidence="8">
    <location>
        <begin position="242"/>
        <end position="263"/>
    </location>
</feature>
<name>A0ABS2MS94_9FIRM</name>
<evidence type="ECO:0000313" key="11">
    <source>
        <dbReference type="Proteomes" id="UP000767854"/>
    </source>
</evidence>
<organism evidence="10 11">
    <name type="scientific">Fusibacter tunisiensis</name>
    <dbReference type="NCBI Taxonomy" id="1008308"/>
    <lineage>
        <taxon>Bacteria</taxon>
        <taxon>Bacillati</taxon>
        <taxon>Bacillota</taxon>
        <taxon>Clostridia</taxon>
        <taxon>Eubacteriales</taxon>
        <taxon>Eubacteriales Family XII. Incertae Sedis</taxon>
        <taxon>Fusibacter</taxon>
    </lineage>
</organism>
<comment type="caution">
    <text evidence="10">The sequence shown here is derived from an EMBL/GenBank/DDBJ whole genome shotgun (WGS) entry which is preliminary data.</text>
</comment>
<comment type="similarity">
    <text evidence="2">Belongs to the binding-protein-dependent transport system permease family. CysTW subfamily.</text>
</comment>
<dbReference type="Proteomes" id="UP000767854">
    <property type="component" value="Unassembled WGS sequence"/>
</dbReference>
<keyword evidence="11" id="KW-1185">Reference proteome</keyword>
<evidence type="ECO:0000256" key="5">
    <source>
        <dbReference type="ARBA" id="ARBA00022692"/>
    </source>
</evidence>
<evidence type="ECO:0000256" key="4">
    <source>
        <dbReference type="ARBA" id="ARBA00022475"/>
    </source>
</evidence>
<sequence>MLKKIASGPYLVWILLFILIPILMIAFFGMVRIDPETGNYFFTSDNFKRVFEGVYLSVWTRSIFIALKATFICLVLGYPMAMILSRMDVKYRTIAVMLFVVPMWMNFLLRTYAWMTILGKNGVLNKILTFFGLPQMTFLYSEGAVLLGMVYNFLPFMVLPIYTVLSKMDNGLIEAAEDLGANKFNSFRKVILPLSIPGIVSGISMVFMPAVSTFVISNLLYGGQYMLIGNLIEQQFLVVNDWHFGSAISIILMIIILLTMAIMNHLSGNDPEDGGANLW</sequence>
<evidence type="ECO:0000259" key="9">
    <source>
        <dbReference type="PROSITE" id="PS50928"/>
    </source>
</evidence>
<feature type="transmembrane region" description="Helical" evidence="8">
    <location>
        <begin position="53"/>
        <end position="77"/>
    </location>
</feature>
<evidence type="ECO:0000256" key="2">
    <source>
        <dbReference type="ARBA" id="ARBA00007069"/>
    </source>
</evidence>
<dbReference type="InterPro" id="IPR000515">
    <property type="entry name" value="MetI-like"/>
</dbReference>
<reference evidence="10 11" key="1">
    <citation type="submission" date="2021-01" db="EMBL/GenBank/DDBJ databases">
        <title>Genomic Encyclopedia of Type Strains, Phase IV (KMG-IV): sequencing the most valuable type-strain genomes for metagenomic binning, comparative biology and taxonomic classification.</title>
        <authorList>
            <person name="Goeker M."/>
        </authorList>
    </citation>
    <scope>NUCLEOTIDE SEQUENCE [LARGE SCALE GENOMIC DNA]</scope>
    <source>
        <strain evidence="10 11">DSM 24436</strain>
    </source>
</reference>
<feature type="transmembrane region" description="Helical" evidence="8">
    <location>
        <begin position="145"/>
        <end position="165"/>
    </location>
</feature>
<evidence type="ECO:0000256" key="6">
    <source>
        <dbReference type="ARBA" id="ARBA00022989"/>
    </source>
</evidence>
<keyword evidence="7 8" id="KW-0472">Membrane</keyword>
<dbReference type="PROSITE" id="PS50928">
    <property type="entry name" value="ABC_TM1"/>
    <property type="match status" value="1"/>
</dbReference>
<feature type="transmembrane region" description="Helical" evidence="8">
    <location>
        <begin position="194"/>
        <end position="221"/>
    </location>
</feature>
<evidence type="ECO:0000256" key="1">
    <source>
        <dbReference type="ARBA" id="ARBA00004651"/>
    </source>
</evidence>
<protein>
    <submittedName>
        <fullName evidence="10">Spermidine/putrescine transport system permease protein</fullName>
    </submittedName>
</protein>
<evidence type="ECO:0000256" key="7">
    <source>
        <dbReference type="ARBA" id="ARBA00023136"/>
    </source>
</evidence>
<feature type="transmembrane region" description="Helical" evidence="8">
    <location>
        <begin position="89"/>
        <end position="107"/>
    </location>
</feature>
<dbReference type="EMBL" id="JAFBDT010000013">
    <property type="protein sequence ID" value="MBM7562172.1"/>
    <property type="molecule type" value="Genomic_DNA"/>
</dbReference>
<dbReference type="Pfam" id="PF00528">
    <property type="entry name" value="BPD_transp_1"/>
    <property type="match status" value="1"/>
</dbReference>
<dbReference type="CDD" id="cd06261">
    <property type="entry name" value="TM_PBP2"/>
    <property type="match status" value="1"/>
</dbReference>
<gene>
    <name evidence="10" type="ORF">JOC49_001715</name>
</gene>
<comment type="subcellular location">
    <subcellularLocation>
        <location evidence="1 8">Cell membrane</location>
        <topology evidence="1 8">Multi-pass membrane protein</topology>
    </subcellularLocation>
</comment>
<proteinExistence type="inferred from homology"/>
<keyword evidence="6 8" id="KW-1133">Transmembrane helix</keyword>
<keyword evidence="4" id="KW-1003">Cell membrane</keyword>
<dbReference type="InterPro" id="IPR035906">
    <property type="entry name" value="MetI-like_sf"/>
</dbReference>